<dbReference type="GO" id="GO:0009834">
    <property type="term" value="P:plant-type secondary cell wall biogenesis"/>
    <property type="evidence" value="ECO:0007669"/>
    <property type="project" value="TreeGrafter"/>
</dbReference>
<proteinExistence type="inferred from homology"/>
<evidence type="ECO:0000313" key="9">
    <source>
        <dbReference type="EMBL" id="KAF7827213.1"/>
    </source>
</evidence>
<dbReference type="InterPro" id="IPR000782">
    <property type="entry name" value="FAS1_domain"/>
</dbReference>
<evidence type="ECO:0000313" key="10">
    <source>
        <dbReference type="Proteomes" id="UP000634136"/>
    </source>
</evidence>
<evidence type="ECO:0000256" key="1">
    <source>
        <dbReference type="ARBA" id="ARBA00004609"/>
    </source>
</evidence>
<dbReference type="InterPro" id="IPR036378">
    <property type="entry name" value="FAS1_dom_sf"/>
</dbReference>
<comment type="caution">
    <text evidence="9">The sequence shown here is derived from an EMBL/GenBank/DDBJ whole genome shotgun (WGS) entry which is preliminary data.</text>
</comment>
<comment type="subcellular location">
    <subcellularLocation>
        <location evidence="1">Cell membrane</location>
        <topology evidence="1">Lipid-anchor</topology>
        <topology evidence="1">GPI-anchor</topology>
    </subcellularLocation>
</comment>
<dbReference type="PANTHER" id="PTHR32077">
    <property type="entry name" value="FASCICLIN-LIKE ARABINOGALACTAN PROTEIN"/>
    <property type="match status" value="1"/>
</dbReference>
<evidence type="ECO:0000256" key="4">
    <source>
        <dbReference type="ARBA" id="ARBA00022622"/>
    </source>
</evidence>
<protein>
    <submittedName>
        <fullName evidence="9">Fasciclin-like arabinogalactan protein 12</fullName>
    </submittedName>
</protein>
<evidence type="ECO:0000256" key="6">
    <source>
        <dbReference type="ARBA" id="ARBA00023136"/>
    </source>
</evidence>
<comment type="function">
    <text evidence="7">May be a cell surface adhesion protein.</text>
</comment>
<keyword evidence="5" id="KW-0732">Signal</keyword>
<dbReference type="AlphaFoldDB" id="A0A834TRX0"/>
<dbReference type="OrthoDB" id="286301at2759"/>
<keyword evidence="3" id="KW-1003">Cell membrane</keyword>
<evidence type="ECO:0000256" key="2">
    <source>
        <dbReference type="ARBA" id="ARBA00007843"/>
    </source>
</evidence>
<keyword evidence="4" id="KW-0336">GPI-anchor</keyword>
<evidence type="ECO:0000259" key="8">
    <source>
        <dbReference type="Pfam" id="PF02469"/>
    </source>
</evidence>
<sequence length="232" mass="25131">MHKQRLVPTLFCKLEGVVIHIVANKSPRIILYNHIISPLLQAFRDSLHKQTSSFIYCLPLNGKLMLCHYSATTSAQSLAATPAPSPSSSLSTDIIIILNKVGGFTTLICLLKTTQVANQINSQLLNSNGGLTLFTPTDNVANLDPKTLNMSRPNQTPKLVFGNMATDDITGSSVTSGSTAANEIGWIDATPVLITGHKLNGHNYLQWQQFVYMFICGKGKDDYLTGAAKAPD</sequence>
<evidence type="ECO:0000256" key="3">
    <source>
        <dbReference type="ARBA" id="ARBA00022475"/>
    </source>
</evidence>
<dbReference type="Proteomes" id="UP000634136">
    <property type="component" value="Unassembled WGS sequence"/>
</dbReference>
<dbReference type="GO" id="GO:0005886">
    <property type="term" value="C:plasma membrane"/>
    <property type="evidence" value="ECO:0007669"/>
    <property type="project" value="UniProtKB-SubCell"/>
</dbReference>
<reference evidence="9" key="1">
    <citation type="submission" date="2020-09" db="EMBL/GenBank/DDBJ databases">
        <title>Genome-Enabled Discovery of Anthraquinone Biosynthesis in Senna tora.</title>
        <authorList>
            <person name="Kang S.-H."/>
            <person name="Pandey R.P."/>
            <person name="Lee C.-M."/>
            <person name="Sim J.-S."/>
            <person name="Jeong J.-T."/>
            <person name="Choi B.-S."/>
            <person name="Jung M."/>
            <person name="Ginzburg D."/>
            <person name="Zhao K."/>
            <person name="Won S.Y."/>
            <person name="Oh T.-J."/>
            <person name="Yu Y."/>
            <person name="Kim N.-H."/>
            <person name="Lee O.R."/>
            <person name="Lee T.-H."/>
            <person name="Bashyal P."/>
            <person name="Kim T.-S."/>
            <person name="Lee W.-H."/>
            <person name="Kawkins C."/>
            <person name="Kim C.-K."/>
            <person name="Kim J.S."/>
            <person name="Ahn B.O."/>
            <person name="Rhee S.Y."/>
            <person name="Sohng J.K."/>
        </authorList>
    </citation>
    <scope>NUCLEOTIDE SEQUENCE</scope>
    <source>
        <tissue evidence="9">Leaf</tissue>
    </source>
</reference>
<organism evidence="9 10">
    <name type="scientific">Senna tora</name>
    <dbReference type="NCBI Taxonomy" id="362788"/>
    <lineage>
        <taxon>Eukaryota</taxon>
        <taxon>Viridiplantae</taxon>
        <taxon>Streptophyta</taxon>
        <taxon>Embryophyta</taxon>
        <taxon>Tracheophyta</taxon>
        <taxon>Spermatophyta</taxon>
        <taxon>Magnoliopsida</taxon>
        <taxon>eudicotyledons</taxon>
        <taxon>Gunneridae</taxon>
        <taxon>Pentapetalae</taxon>
        <taxon>rosids</taxon>
        <taxon>fabids</taxon>
        <taxon>Fabales</taxon>
        <taxon>Fabaceae</taxon>
        <taxon>Caesalpinioideae</taxon>
        <taxon>Cassia clade</taxon>
        <taxon>Senna</taxon>
    </lineage>
</organism>
<feature type="domain" description="FAS1" evidence="8">
    <location>
        <begin position="103"/>
        <end position="164"/>
    </location>
</feature>
<keyword evidence="4" id="KW-0449">Lipoprotein</keyword>
<dbReference type="SUPFAM" id="SSF82153">
    <property type="entry name" value="FAS1 domain"/>
    <property type="match status" value="1"/>
</dbReference>
<keyword evidence="4" id="KW-0325">Glycoprotein</keyword>
<keyword evidence="10" id="KW-1185">Reference proteome</keyword>
<gene>
    <name evidence="9" type="ORF">G2W53_018377</name>
</gene>
<name>A0A834TRX0_9FABA</name>
<dbReference type="GO" id="GO:0098552">
    <property type="term" value="C:side of membrane"/>
    <property type="evidence" value="ECO:0007669"/>
    <property type="project" value="UniProtKB-KW"/>
</dbReference>
<dbReference type="EMBL" id="JAAIUW010000006">
    <property type="protein sequence ID" value="KAF7827213.1"/>
    <property type="molecule type" value="Genomic_DNA"/>
</dbReference>
<evidence type="ECO:0000256" key="5">
    <source>
        <dbReference type="ARBA" id="ARBA00022729"/>
    </source>
</evidence>
<dbReference type="Pfam" id="PF02469">
    <property type="entry name" value="Fasciclin"/>
    <property type="match status" value="1"/>
</dbReference>
<evidence type="ECO:0000256" key="7">
    <source>
        <dbReference type="ARBA" id="ARBA00024686"/>
    </source>
</evidence>
<comment type="similarity">
    <text evidence="2">Belongs to the fasciclin-like AGP family.</text>
</comment>
<dbReference type="PANTHER" id="PTHR32077:SF65">
    <property type="entry name" value="FASCICLIN-LIKE ARABINOGALACTAN PROTEIN 11"/>
    <property type="match status" value="1"/>
</dbReference>
<keyword evidence="6" id="KW-0472">Membrane</keyword>
<dbReference type="InterPro" id="IPR045003">
    <property type="entry name" value="FLA_A"/>
</dbReference>
<accession>A0A834TRX0</accession>